<dbReference type="GO" id="GO:0004016">
    <property type="term" value="F:adenylate cyclase activity"/>
    <property type="evidence" value="ECO:0007669"/>
    <property type="project" value="TreeGrafter"/>
</dbReference>
<organism evidence="4 5">
    <name type="scientific">Actinomadura bangladeshensis</name>
    <dbReference type="NCBI Taxonomy" id="453573"/>
    <lineage>
        <taxon>Bacteria</taxon>
        <taxon>Bacillati</taxon>
        <taxon>Actinomycetota</taxon>
        <taxon>Actinomycetes</taxon>
        <taxon>Streptosporangiales</taxon>
        <taxon>Thermomonosporaceae</taxon>
        <taxon>Actinomadura</taxon>
    </lineage>
</organism>
<proteinExistence type="predicted"/>
<keyword evidence="1" id="KW-0547">Nucleotide-binding</keyword>
<protein>
    <submittedName>
        <fullName evidence="4">ATP-binding protein</fullName>
    </submittedName>
</protein>
<gene>
    <name evidence="4" type="ORF">G3I70_40045</name>
</gene>
<comment type="caution">
    <text evidence="4">The sequence shown here is derived from an EMBL/GenBank/DDBJ whole genome shotgun (WGS) entry which is preliminary data.</text>
</comment>
<evidence type="ECO:0000256" key="2">
    <source>
        <dbReference type="ARBA" id="ARBA00022840"/>
    </source>
</evidence>
<evidence type="ECO:0000259" key="3">
    <source>
        <dbReference type="Pfam" id="PF13191"/>
    </source>
</evidence>
<keyword evidence="2 4" id="KW-0067">ATP-binding</keyword>
<name>A0A6L9QT13_9ACTN</name>
<accession>A0A6L9QT13</accession>
<dbReference type="Gene3D" id="3.40.50.300">
    <property type="entry name" value="P-loop containing nucleotide triphosphate hydrolases"/>
    <property type="match status" value="1"/>
</dbReference>
<dbReference type="SUPFAM" id="SSF52540">
    <property type="entry name" value="P-loop containing nucleoside triphosphate hydrolases"/>
    <property type="match status" value="1"/>
</dbReference>
<dbReference type="Proteomes" id="UP000475532">
    <property type="component" value="Unassembled WGS sequence"/>
</dbReference>
<dbReference type="PANTHER" id="PTHR16305">
    <property type="entry name" value="TESTICULAR SOLUBLE ADENYLYL CYCLASE"/>
    <property type="match status" value="1"/>
</dbReference>
<dbReference type="RefSeq" id="WP_163063107.1">
    <property type="nucleotide sequence ID" value="NZ_JAAGLI010001073.1"/>
</dbReference>
<dbReference type="AlphaFoldDB" id="A0A6L9QT13"/>
<evidence type="ECO:0000256" key="1">
    <source>
        <dbReference type="ARBA" id="ARBA00022741"/>
    </source>
</evidence>
<evidence type="ECO:0000313" key="4">
    <source>
        <dbReference type="EMBL" id="NEA28647.1"/>
    </source>
</evidence>
<dbReference type="PANTHER" id="PTHR16305:SF35">
    <property type="entry name" value="TRANSCRIPTIONAL ACTIVATOR DOMAIN"/>
    <property type="match status" value="1"/>
</dbReference>
<dbReference type="InterPro" id="IPR041664">
    <property type="entry name" value="AAA_16"/>
</dbReference>
<sequence>MAPELTGRRAERAALDRLVEAVRAGESRALVLHGEPGAGKTALLEELAGRAPDLRIARAAGVQWEMELPFAGLHQLCLPMLEGLGGLPAPQRDALRTAFGMSAGPVPDRLLLGLAVLGLLADAAADRPLLCLIDDLQWLDRTSARVLAFVARRLGAESVGLVFADRDPGDDLAGLPDLEIGPLRDEEARELLDSVLTGPLDERVRDQIIAEARGNCLALLELPRVLTAADLAGGFGLPGAVPLSGGVEEIFRRRAAALPAASRRLLLLAAADPTGDPA</sequence>
<dbReference type="InterPro" id="IPR027417">
    <property type="entry name" value="P-loop_NTPase"/>
</dbReference>
<dbReference type="EMBL" id="JAAGLI010001073">
    <property type="protein sequence ID" value="NEA28647.1"/>
    <property type="molecule type" value="Genomic_DNA"/>
</dbReference>
<dbReference type="GO" id="GO:0005737">
    <property type="term" value="C:cytoplasm"/>
    <property type="evidence" value="ECO:0007669"/>
    <property type="project" value="TreeGrafter"/>
</dbReference>
<dbReference type="GO" id="GO:0005524">
    <property type="term" value="F:ATP binding"/>
    <property type="evidence" value="ECO:0007669"/>
    <property type="project" value="UniProtKB-KW"/>
</dbReference>
<dbReference type="Pfam" id="PF13191">
    <property type="entry name" value="AAA_16"/>
    <property type="match status" value="1"/>
</dbReference>
<feature type="non-terminal residue" evidence="4">
    <location>
        <position position="278"/>
    </location>
</feature>
<reference evidence="4 5" key="1">
    <citation type="submission" date="2020-01" db="EMBL/GenBank/DDBJ databases">
        <title>Insect and environment-associated Actinomycetes.</title>
        <authorList>
            <person name="Currrie C."/>
            <person name="Chevrette M."/>
            <person name="Carlson C."/>
            <person name="Stubbendieck R."/>
            <person name="Wendt-Pienkowski E."/>
        </authorList>
    </citation>
    <scope>NUCLEOTIDE SEQUENCE [LARGE SCALE GENOMIC DNA]</scope>
    <source>
        <strain evidence="4 5">SID10258</strain>
    </source>
</reference>
<feature type="domain" description="Orc1-like AAA ATPase" evidence="3">
    <location>
        <begin position="4"/>
        <end position="159"/>
    </location>
</feature>
<evidence type="ECO:0000313" key="5">
    <source>
        <dbReference type="Proteomes" id="UP000475532"/>
    </source>
</evidence>